<reference evidence="5" key="1">
    <citation type="journal article" date="2019" name="Int. J. Syst. Evol. Microbiol.">
        <title>The Global Catalogue of Microorganisms (GCM) 10K type strain sequencing project: providing services to taxonomists for standard genome sequencing and annotation.</title>
        <authorList>
            <consortium name="The Broad Institute Genomics Platform"/>
            <consortium name="The Broad Institute Genome Sequencing Center for Infectious Disease"/>
            <person name="Wu L."/>
            <person name="Ma J."/>
        </authorList>
    </citation>
    <scope>NUCLEOTIDE SEQUENCE [LARGE SCALE GENOMIC DNA]</scope>
    <source>
        <strain evidence="5">CCUG 58938</strain>
    </source>
</reference>
<keyword evidence="5" id="KW-1185">Reference proteome</keyword>
<keyword evidence="1" id="KW-0472">Membrane</keyword>
<evidence type="ECO:0000313" key="5">
    <source>
        <dbReference type="Proteomes" id="UP001597112"/>
    </source>
</evidence>
<evidence type="ECO:0000313" key="4">
    <source>
        <dbReference type="EMBL" id="MFD0999946.1"/>
    </source>
</evidence>
<name>A0ABW3K426_9BACT</name>
<feature type="domain" description="SH3b" evidence="3">
    <location>
        <begin position="181"/>
        <end position="243"/>
    </location>
</feature>
<keyword evidence="2" id="KW-0732">Signal</keyword>
<dbReference type="Proteomes" id="UP001597112">
    <property type="component" value="Unassembled WGS sequence"/>
</dbReference>
<dbReference type="RefSeq" id="WP_377579112.1">
    <property type="nucleotide sequence ID" value="NZ_JBHTKA010000003.1"/>
</dbReference>
<feature type="transmembrane region" description="Helical" evidence="1">
    <location>
        <begin position="128"/>
        <end position="149"/>
    </location>
</feature>
<proteinExistence type="predicted"/>
<organism evidence="4 5">
    <name type="scientific">Ohtaekwangia kribbensis</name>
    <dbReference type="NCBI Taxonomy" id="688913"/>
    <lineage>
        <taxon>Bacteria</taxon>
        <taxon>Pseudomonadati</taxon>
        <taxon>Bacteroidota</taxon>
        <taxon>Cytophagia</taxon>
        <taxon>Cytophagales</taxon>
        <taxon>Fulvivirgaceae</taxon>
        <taxon>Ohtaekwangia</taxon>
    </lineage>
</organism>
<feature type="chain" id="PRO_5047462304" evidence="2">
    <location>
        <begin position="26"/>
        <end position="244"/>
    </location>
</feature>
<accession>A0ABW3K426</accession>
<gene>
    <name evidence="4" type="ORF">ACFQ21_11550</name>
</gene>
<evidence type="ECO:0000259" key="3">
    <source>
        <dbReference type="PROSITE" id="PS51781"/>
    </source>
</evidence>
<keyword evidence="1" id="KW-0812">Transmembrane</keyword>
<comment type="caution">
    <text evidence="4">The sequence shown here is derived from an EMBL/GenBank/DDBJ whole genome shotgun (WGS) entry which is preliminary data.</text>
</comment>
<protein>
    <submittedName>
        <fullName evidence="4">SH3 domain-containing protein</fullName>
    </submittedName>
</protein>
<dbReference type="Pfam" id="PF08239">
    <property type="entry name" value="SH3_3"/>
    <property type="match status" value="1"/>
</dbReference>
<feature type="signal peptide" evidence="2">
    <location>
        <begin position="1"/>
        <end position="25"/>
    </location>
</feature>
<evidence type="ECO:0000256" key="1">
    <source>
        <dbReference type="SAM" id="Phobius"/>
    </source>
</evidence>
<sequence length="244" mass="27767">MQRCVSKNLIILFINIFCASYTLLAQTSTHRLSQADSLFKEKRYVQSLDHYKAIFEQHEYSPAMLLKMAYIEEGLQQTGAALYYLNLYYNVTNDKSVLEKMEELADKHNLEGYKQTDAGRFLSFYNDYHWPVGIALMAIAFLLLGLSFYLKRRKHLYWPSLVVMVLVLGALVVHNTVGTKVAMGIVANTNTYIMDGPSPGASVVSVIQSGHRVEIVGKKDVWIKIMWQGETAYIKENNLLPLSL</sequence>
<dbReference type="InterPro" id="IPR003646">
    <property type="entry name" value="SH3-like_bac-type"/>
</dbReference>
<dbReference type="EMBL" id="JBHTKA010000003">
    <property type="protein sequence ID" value="MFD0999946.1"/>
    <property type="molecule type" value="Genomic_DNA"/>
</dbReference>
<feature type="transmembrane region" description="Helical" evidence="1">
    <location>
        <begin position="156"/>
        <end position="173"/>
    </location>
</feature>
<dbReference type="Gene3D" id="2.30.30.40">
    <property type="entry name" value="SH3 Domains"/>
    <property type="match status" value="1"/>
</dbReference>
<keyword evidence="1" id="KW-1133">Transmembrane helix</keyword>
<evidence type="ECO:0000256" key="2">
    <source>
        <dbReference type="SAM" id="SignalP"/>
    </source>
</evidence>
<dbReference type="PROSITE" id="PS51781">
    <property type="entry name" value="SH3B"/>
    <property type="match status" value="1"/>
</dbReference>